<evidence type="ECO:0000313" key="2">
    <source>
        <dbReference type="EnsemblPlants" id="OBART05G01980.1"/>
    </source>
</evidence>
<proteinExistence type="predicted"/>
<protein>
    <submittedName>
        <fullName evidence="2">Uncharacterized protein</fullName>
    </submittedName>
</protein>
<dbReference type="EnsemblPlants" id="OBART05G01980.1">
    <property type="protein sequence ID" value="OBART05G01980.1"/>
    <property type="gene ID" value="OBART05G01980"/>
</dbReference>
<accession>A0A0D3G2T2</accession>
<dbReference type="PaxDb" id="65489-OBART05G01980.1"/>
<dbReference type="HOGENOM" id="CLU_2853279_0_0_1"/>
<dbReference type="AlphaFoldDB" id="A0A0D3G2T2"/>
<evidence type="ECO:0000256" key="1">
    <source>
        <dbReference type="SAM" id="MobiDB-lite"/>
    </source>
</evidence>
<feature type="region of interest" description="Disordered" evidence="1">
    <location>
        <begin position="43"/>
        <end position="65"/>
    </location>
</feature>
<sequence length="65" mass="6470">MSTTGMLMLATAFASDDDDGRSVSGLTYRSGIVAAPLSDSACTLTTGSGQPPSPAASAMIDRSLS</sequence>
<evidence type="ECO:0000313" key="3">
    <source>
        <dbReference type="Proteomes" id="UP000026960"/>
    </source>
</evidence>
<name>A0A0D3G2T2_9ORYZ</name>
<reference evidence="2" key="2">
    <citation type="submission" date="2015-03" db="UniProtKB">
        <authorList>
            <consortium name="EnsemblPlants"/>
        </authorList>
    </citation>
    <scope>IDENTIFICATION</scope>
</reference>
<dbReference type="Proteomes" id="UP000026960">
    <property type="component" value="Chromosome 5"/>
</dbReference>
<keyword evidence="3" id="KW-1185">Reference proteome</keyword>
<organism evidence="2">
    <name type="scientific">Oryza barthii</name>
    <dbReference type="NCBI Taxonomy" id="65489"/>
    <lineage>
        <taxon>Eukaryota</taxon>
        <taxon>Viridiplantae</taxon>
        <taxon>Streptophyta</taxon>
        <taxon>Embryophyta</taxon>
        <taxon>Tracheophyta</taxon>
        <taxon>Spermatophyta</taxon>
        <taxon>Magnoliopsida</taxon>
        <taxon>Liliopsida</taxon>
        <taxon>Poales</taxon>
        <taxon>Poaceae</taxon>
        <taxon>BOP clade</taxon>
        <taxon>Oryzoideae</taxon>
        <taxon>Oryzeae</taxon>
        <taxon>Oryzinae</taxon>
        <taxon>Oryza</taxon>
    </lineage>
</organism>
<reference evidence="2" key="1">
    <citation type="journal article" date="2009" name="Rice">
        <title>De Novo Next Generation Sequencing of Plant Genomes.</title>
        <authorList>
            <person name="Rounsley S."/>
            <person name="Marri P.R."/>
            <person name="Yu Y."/>
            <person name="He R."/>
            <person name="Sisneros N."/>
            <person name="Goicoechea J.L."/>
            <person name="Lee S.J."/>
            <person name="Angelova A."/>
            <person name="Kudrna D."/>
            <person name="Luo M."/>
            <person name="Affourtit J."/>
            <person name="Desany B."/>
            <person name="Knight J."/>
            <person name="Niazi F."/>
            <person name="Egholm M."/>
            <person name="Wing R.A."/>
        </authorList>
    </citation>
    <scope>NUCLEOTIDE SEQUENCE [LARGE SCALE GENOMIC DNA]</scope>
    <source>
        <strain evidence="2">cv. IRGC 105608</strain>
    </source>
</reference>
<dbReference type="Gramene" id="OBART05G01980.1">
    <property type="protein sequence ID" value="OBART05G01980.1"/>
    <property type="gene ID" value="OBART05G01980"/>
</dbReference>